<name>A0AAQ3UB86_PASNO</name>
<feature type="compositionally biased region" description="Acidic residues" evidence="1">
    <location>
        <begin position="149"/>
        <end position="159"/>
    </location>
</feature>
<dbReference type="AlphaFoldDB" id="A0AAQ3UB86"/>
<feature type="region of interest" description="Disordered" evidence="1">
    <location>
        <begin position="146"/>
        <end position="183"/>
    </location>
</feature>
<evidence type="ECO:0000313" key="3">
    <source>
        <dbReference type="Proteomes" id="UP001341281"/>
    </source>
</evidence>
<gene>
    <name evidence="2" type="ORF">U9M48_035463</name>
</gene>
<accession>A0AAQ3UB86</accession>
<proteinExistence type="predicted"/>
<evidence type="ECO:0000313" key="2">
    <source>
        <dbReference type="EMBL" id="WVZ88998.1"/>
    </source>
</evidence>
<organism evidence="2 3">
    <name type="scientific">Paspalum notatum var. saurae</name>
    <dbReference type="NCBI Taxonomy" id="547442"/>
    <lineage>
        <taxon>Eukaryota</taxon>
        <taxon>Viridiplantae</taxon>
        <taxon>Streptophyta</taxon>
        <taxon>Embryophyta</taxon>
        <taxon>Tracheophyta</taxon>
        <taxon>Spermatophyta</taxon>
        <taxon>Magnoliopsida</taxon>
        <taxon>Liliopsida</taxon>
        <taxon>Poales</taxon>
        <taxon>Poaceae</taxon>
        <taxon>PACMAD clade</taxon>
        <taxon>Panicoideae</taxon>
        <taxon>Andropogonodae</taxon>
        <taxon>Paspaleae</taxon>
        <taxon>Paspalinae</taxon>
        <taxon>Paspalum</taxon>
    </lineage>
</organism>
<feature type="compositionally biased region" description="Basic and acidic residues" evidence="1">
    <location>
        <begin position="168"/>
        <end position="183"/>
    </location>
</feature>
<feature type="region of interest" description="Disordered" evidence="1">
    <location>
        <begin position="82"/>
        <end position="109"/>
    </location>
</feature>
<sequence length="183" mass="21141">MLHYDRFRITYVGTRYRHPVLPDDWDMTVEIGIPDEFGSRRTSTSGTHLLAATAMKPPSVMLPGRPWRRRAMHTVKIWPSLHAGTTPAVRSKDRMPGSPTRGERNPRPESTIEYLATLNTDYNAALDELDMVRYENRKLRAWVAHGVEPAEEEPVEDPADAPRRKKARYNDPEARTYIRHHED</sequence>
<reference evidence="2 3" key="1">
    <citation type="submission" date="2024-02" db="EMBL/GenBank/DDBJ databases">
        <title>High-quality chromosome-scale genome assembly of Pensacola bahiagrass (Paspalum notatum Flugge var. saurae).</title>
        <authorList>
            <person name="Vega J.M."/>
            <person name="Podio M."/>
            <person name="Orjuela J."/>
            <person name="Siena L.A."/>
            <person name="Pessino S.C."/>
            <person name="Combes M.C."/>
            <person name="Mariac C."/>
            <person name="Albertini E."/>
            <person name="Pupilli F."/>
            <person name="Ortiz J.P.A."/>
            <person name="Leblanc O."/>
        </authorList>
    </citation>
    <scope>NUCLEOTIDE SEQUENCE [LARGE SCALE GENOMIC DNA]</scope>
    <source>
        <strain evidence="2">R1</strain>
        <tissue evidence="2">Leaf</tissue>
    </source>
</reference>
<protein>
    <submittedName>
        <fullName evidence="2">Uncharacterized protein</fullName>
    </submittedName>
</protein>
<feature type="compositionally biased region" description="Basic and acidic residues" evidence="1">
    <location>
        <begin position="90"/>
        <end position="107"/>
    </location>
</feature>
<dbReference type="EMBL" id="CP144752">
    <property type="protein sequence ID" value="WVZ88998.1"/>
    <property type="molecule type" value="Genomic_DNA"/>
</dbReference>
<keyword evidence="3" id="KW-1185">Reference proteome</keyword>
<evidence type="ECO:0000256" key="1">
    <source>
        <dbReference type="SAM" id="MobiDB-lite"/>
    </source>
</evidence>
<dbReference type="Proteomes" id="UP001341281">
    <property type="component" value="Chromosome 08"/>
</dbReference>